<evidence type="ECO:0000313" key="1">
    <source>
        <dbReference type="EMBL" id="NIA72420.1"/>
    </source>
</evidence>
<dbReference type="SUPFAM" id="SSF53335">
    <property type="entry name" value="S-adenosyl-L-methionine-dependent methyltransferases"/>
    <property type="match status" value="1"/>
</dbReference>
<dbReference type="Gene3D" id="3.40.50.150">
    <property type="entry name" value="Vaccinia Virus protein VP39"/>
    <property type="match status" value="1"/>
</dbReference>
<dbReference type="AlphaFoldDB" id="A0A967KGR2"/>
<dbReference type="RefSeq" id="WP_167231783.1">
    <property type="nucleotide sequence ID" value="NZ_JAAQPH010000044.1"/>
</dbReference>
<accession>A0A967KGR2</accession>
<organism evidence="1 2">
    <name type="scientific">Pelagibius litoralis</name>
    <dbReference type="NCBI Taxonomy" id="374515"/>
    <lineage>
        <taxon>Bacteria</taxon>
        <taxon>Pseudomonadati</taxon>
        <taxon>Pseudomonadota</taxon>
        <taxon>Alphaproteobacteria</taxon>
        <taxon>Rhodospirillales</taxon>
        <taxon>Rhodovibrionaceae</taxon>
        <taxon>Pelagibius</taxon>
    </lineage>
</organism>
<dbReference type="EMBL" id="JAAQPH010000044">
    <property type="protein sequence ID" value="NIA72420.1"/>
    <property type="molecule type" value="Genomic_DNA"/>
</dbReference>
<dbReference type="Proteomes" id="UP000761264">
    <property type="component" value="Unassembled WGS sequence"/>
</dbReference>
<proteinExistence type="predicted"/>
<reference evidence="1" key="1">
    <citation type="submission" date="2020-03" db="EMBL/GenBank/DDBJ databases">
        <title>Genome of Pelagibius litoralis DSM 21314T.</title>
        <authorList>
            <person name="Wang G."/>
        </authorList>
    </citation>
    <scope>NUCLEOTIDE SEQUENCE</scope>
    <source>
        <strain evidence="1">DSM 21314</strain>
    </source>
</reference>
<name>A0A967KGR2_9PROT</name>
<gene>
    <name evidence="1" type="ORF">HBA54_27915</name>
</gene>
<keyword evidence="2" id="KW-1185">Reference proteome</keyword>
<dbReference type="InterPro" id="IPR029063">
    <property type="entry name" value="SAM-dependent_MTases_sf"/>
</dbReference>
<protein>
    <recommendedName>
        <fullName evidence="3">Methyltransferase domain-containing protein</fullName>
    </recommendedName>
</protein>
<comment type="caution">
    <text evidence="1">The sequence shown here is derived from an EMBL/GenBank/DDBJ whole genome shotgun (WGS) entry which is preliminary data.</text>
</comment>
<evidence type="ECO:0000313" key="2">
    <source>
        <dbReference type="Proteomes" id="UP000761264"/>
    </source>
</evidence>
<sequence>MRKLLKRILFMLPHQRARKALRSGAPLRVMLGAGRKVPEGWISTNIWDLDITKAASWDAFCRAGQIDSLFCEHVLEHLTPAETREALRLAFDHLGPGGRFRVAVPDGYHPDKGYIDAVKVNGSGPGAADHKVLYTIDSLRPLLEGVGFATESLEFFDSAGVFHEKPWSDEGGRVMRSRRYDPRNTPTEINYSSLIIDALKPSTSIR</sequence>
<evidence type="ECO:0008006" key="3">
    <source>
        <dbReference type="Google" id="ProtNLM"/>
    </source>
</evidence>